<keyword evidence="3" id="KW-1185">Reference proteome</keyword>
<dbReference type="OrthoDB" id="9902985at2759"/>
<evidence type="ECO:0000313" key="2">
    <source>
        <dbReference type="EMBL" id="VDO86170.1"/>
    </source>
</evidence>
<dbReference type="Proteomes" id="UP000050761">
    <property type="component" value="Unassembled WGS sequence"/>
</dbReference>
<sequence length="202" mass="22206">MRELEWDDMGVKVDGRQLHHLRFADDIVLITPSISQAERMLADFDRVCGSVGLQLNLTKTIAVTAKWNPKLSAIISLHPSGRSAVFIASVLSALRRTVCDAIKRHKELLTLLDRTERVSPVVPLIIDLLERAPAASPFVPVASSPVVPLIIDLLERAPAASPFVPVACQNGPMDPHTSVLYYRVNAPSPAQKRLSQSYCYCC</sequence>
<accession>A0A183FS56</accession>
<dbReference type="EMBL" id="UZAH01026863">
    <property type="protein sequence ID" value="VDO86170.1"/>
    <property type="molecule type" value="Genomic_DNA"/>
</dbReference>
<evidence type="ECO:0000313" key="4">
    <source>
        <dbReference type="WBParaSite" id="HPBE_0001073801-mRNA-1"/>
    </source>
</evidence>
<evidence type="ECO:0000313" key="3">
    <source>
        <dbReference type="Proteomes" id="UP000050761"/>
    </source>
</evidence>
<dbReference type="PROSITE" id="PS50878">
    <property type="entry name" value="RT_POL"/>
    <property type="match status" value="1"/>
</dbReference>
<gene>
    <name evidence="2" type="ORF">HPBE_LOCUS10739</name>
</gene>
<evidence type="ECO:0000259" key="1">
    <source>
        <dbReference type="PROSITE" id="PS50878"/>
    </source>
</evidence>
<feature type="domain" description="Reverse transcriptase" evidence="1">
    <location>
        <begin position="1"/>
        <end position="91"/>
    </location>
</feature>
<dbReference type="WBParaSite" id="HPBE_0001073801-mRNA-1">
    <property type="protein sequence ID" value="HPBE_0001073801-mRNA-1"/>
    <property type="gene ID" value="HPBE_0001073801"/>
</dbReference>
<reference evidence="4" key="2">
    <citation type="submission" date="2019-09" db="UniProtKB">
        <authorList>
            <consortium name="WormBaseParasite"/>
        </authorList>
    </citation>
    <scope>IDENTIFICATION</scope>
</reference>
<name>A0A183FS56_HELPZ</name>
<proteinExistence type="predicted"/>
<protein>
    <submittedName>
        <fullName evidence="4">Reverse transcriptase domain-containing protein</fullName>
    </submittedName>
</protein>
<accession>A0A3P7YDX5</accession>
<reference evidence="2 3" key="1">
    <citation type="submission" date="2018-11" db="EMBL/GenBank/DDBJ databases">
        <authorList>
            <consortium name="Pathogen Informatics"/>
        </authorList>
    </citation>
    <scope>NUCLEOTIDE SEQUENCE [LARGE SCALE GENOMIC DNA]</scope>
</reference>
<dbReference type="AlphaFoldDB" id="A0A183FS56"/>
<dbReference type="InterPro" id="IPR000477">
    <property type="entry name" value="RT_dom"/>
</dbReference>
<organism evidence="3 4">
    <name type="scientific">Heligmosomoides polygyrus</name>
    <name type="common">Parasitic roundworm</name>
    <dbReference type="NCBI Taxonomy" id="6339"/>
    <lineage>
        <taxon>Eukaryota</taxon>
        <taxon>Metazoa</taxon>
        <taxon>Ecdysozoa</taxon>
        <taxon>Nematoda</taxon>
        <taxon>Chromadorea</taxon>
        <taxon>Rhabditida</taxon>
        <taxon>Rhabditina</taxon>
        <taxon>Rhabditomorpha</taxon>
        <taxon>Strongyloidea</taxon>
        <taxon>Heligmosomidae</taxon>
        <taxon>Heligmosomoides</taxon>
    </lineage>
</organism>